<keyword evidence="3" id="KW-1185">Reference proteome</keyword>
<reference evidence="2" key="1">
    <citation type="thesis" date="2020" institute="ProQuest LLC" country="789 East Eisenhower Parkway, Ann Arbor, MI, USA">
        <title>Comparative Genomics and Chromosome Evolution.</title>
        <authorList>
            <person name="Mudd A.B."/>
        </authorList>
    </citation>
    <scope>NUCLEOTIDE SEQUENCE</scope>
    <source>
        <strain evidence="2">237g6f4</strain>
        <tissue evidence="2">Blood</tissue>
    </source>
</reference>
<feature type="chain" id="PRO_5043933310" description="Secreted protein" evidence="1">
    <location>
        <begin position="22"/>
        <end position="165"/>
    </location>
</feature>
<keyword evidence="1" id="KW-0732">Signal</keyword>
<evidence type="ECO:0008006" key="4">
    <source>
        <dbReference type="Google" id="ProtNLM"/>
    </source>
</evidence>
<sequence length="165" mass="18632">MKKHILSGCITVLALCLSVKGLTTFWVDTTSEFQTYSFDYCDVVDCRSGGIATNYWFDAYVKGQFYLCVTRPGNENCCYWSDVGWNTGKDRGYAPRKGRDRRDKQGRSLLSRLTLSAGQLKSPDCNRKANCLPLYLNLENPQVGDLGKYVLGCHIEPKNRPHIST</sequence>
<comment type="caution">
    <text evidence="2">The sequence shown here is derived from an EMBL/GenBank/DDBJ whole genome shotgun (WGS) entry which is preliminary data.</text>
</comment>
<dbReference type="Proteomes" id="UP000824782">
    <property type="component" value="Unassembled WGS sequence"/>
</dbReference>
<evidence type="ECO:0000256" key="1">
    <source>
        <dbReference type="SAM" id="SignalP"/>
    </source>
</evidence>
<accession>A0AAV6ZMD5</accession>
<dbReference type="AlphaFoldDB" id="A0AAV6ZMD5"/>
<feature type="signal peptide" evidence="1">
    <location>
        <begin position="1"/>
        <end position="21"/>
    </location>
</feature>
<dbReference type="EMBL" id="WNYA01000041">
    <property type="protein sequence ID" value="KAG8550554.1"/>
    <property type="molecule type" value="Genomic_DNA"/>
</dbReference>
<proteinExistence type="predicted"/>
<evidence type="ECO:0000313" key="3">
    <source>
        <dbReference type="Proteomes" id="UP000824782"/>
    </source>
</evidence>
<protein>
    <recommendedName>
        <fullName evidence="4">Secreted protein</fullName>
    </recommendedName>
</protein>
<name>A0AAV6ZMD5_ENGPU</name>
<organism evidence="2 3">
    <name type="scientific">Engystomops pustulosus</name>
    <name type="common">Tungara frog</name>
    <name type="synonym">Physalaemus pustulosus</name>
    <dbReference type="NCBI Taxonomy" id="76066"/>
    <lineage>
        <taxon>Eukaryota</taxon>
        <taxon>Metazoa</taxon>
        <taxon>Chordata</taxon>
        <taxon>Craniata</taxon>
        <taxon>Vertebrata</taxon>
        <taxon>Euteleostomi</taxon>
        <taxon>Amphibia</taxon>
        <taxon>Batrachia</taxon>
        <taxon>Anura</taxon>
        <taxon>Neobatrachia</taxon>
        <taxon>Hyloidea</taxon>
        <taxon>Leptodactylidae</taxon>
        <taxon>Leiuperinae</taxon>
        <taxon>Engystomops</taxon>
    </lineage>
</organism>
<gene>
    <name evidence="2" type="ORF">GDO81_023955</name>
</gene>
<evidence type="ECO:0000313" key="2">
    <source>
        <dbReference type="EMBL" id="KAG8550554.1"/>
    </source>
</evidence>